<sequence>MPSFSRKKGQMFVSRSHGLEAELNLRRERIDLRDFAVPLDNLLEPGIADQAMKSLADFVVEGSGTTIGLIYQDLDEQYRLMQQKLATKPEVPNFSPETLPEHIEQRRQKEKICPS</sequence>
<feature type="region of interest" description="Disordered" evidence="1">
    <location>
        <begin position="89"/>
        <end position="115"/>
    </location>
</feature>
<name>A0AA38VT49_9PEZI</name>
<organism evidence="2 3">
    <name type="scientific">Coniochaeta hoffmannii</name>
    <dbReference type="NCBI Taxonomy" id="91930"/>
    <lineage>
        <taxon>Eukaryota</taxon>
        <taxon>Fungi</taxon>
        <taxon>Dikarya</taxon>
        <taxon>Ascomycota</taxon>
        <taxon>Pezizomycotina</taxon>
        <taxon>Sordariomycetes</taxon>
        <taxon>Sordariomycetidae</taxon>
        <taxon>Coniochaetales</taxon>
        <taxon>Coniochaetaceae</taxon>
        <taxon>Coniochaeta</taxon>
    </lineage>
</organism>
<gene>
    <name evidence="2" type="ORF">NKR19_g5425</name>
</gene>
<evidence type="ECO:0000313" key="3">
    <source>
        <dbReference type="Proteomes" id="UP001174691"/>
    </source>
</evidence>
<dbReference type="AlphaFoldDB" id="A0AA38VT49"/>
<feature type="compositionally biased region" description="Basic and acidic residues" evidence="1">
    <location>
        <begin position="99"/>
        <end position="115"/>
    </location>
</feature>
<dbReference type="Proteomes" id="UP001174691">
    <property type="component" value="Unassembled WGS sequence"/>
</dbReference>
<reference evidence="2" key="1">
    <citation type="submission" date="2022-07" db="EMBL/GenBank/DDBJ databases">
        <title>Fungi with potential for degradation of polypropylene.</title>
        <authorList>
            <person name="Gostincar C."/>
        </authorList>
    </citation>
    <scope>NUCLEOTIDE SEQUENCE</scope>
    <source>
        <strain evidence="2">EXF-13287</strain>
    </source>
</reference>
<keyword evidence="3" id="KW-1185">Reference proteome</keyword>
<proteinExistence type="predicted"/>
<accession>A0AA38VT49</accession>
<evidence type="ECO:0000256" key="1">
    <source>
        <dbReference type="SAM" id="MobiDB-lite"/>
    </source>
</evidence>
<dbReference type="EMBL" id="JANBVN010000074">
    <property type="protein sequence ID" value="KAJ9150091.1"/>
    <property type="molecule type" value="Genomic_DNA"/>
</dbReference>
<comment type="caution">
    <text evidence="2">The sequence shown here is derived from an EMBL/GenBank/DDBJ whole genome shotgun (WGS) entry which is preliminary data.</text>
</comment>
<protein>
    <submittedName>
        <fullName evidence="2">Uncharacterized protein</fullName>
    </submittedName>
</protein>
<evidence type="ECO:0000313" key="2">
    <source>
        <dbReference type="EMBL" id="KAJ9150091.1"/>
    </source>
</evidence>